<dbReference type="EMBL" id="ML210589">
    <property type="protein sequence ID" value="TFK16997.1"/>
    <property type="molecule type" value="Genomic_DNA"/>
</dbReference>
<feature type="transmembrane region" description="Helical" evidence="5">
    <location>
        <begin position="33"/>
        <end position="56"/>
    </location>
</feature>
<sequence>MVSLSVSVSVMATSLGALFGSTYSTFYGRRNIYLVGLPISAIASLGAASASSIGMLMLWRGIQAFGASPGLAVGAGVIGDIYKLEERGWAMGIFFAAVLLGPALAPFVGGAAAHYASWRFMQSGTAVTFVIVFVLMFLFFPETSHPGARGADKLEPGSHPVWRPVILNPFSSMWLLRSPNLLLVAMSAFLVLLTDYVLLIPIAYTIGKRYNITNEALIGACFLPTGLGNAIGAPLSGHISDRIVARWKAKRGKWYPEDRLRACIPGALLLSPFSVLAAGITTEYVDGYLGLSLNLVWLFVNGLGVDFVLSPCSSYVVDVMHSRSAESMAASSAFRSIFMALSIAAILPMIETYGLIFTNTLSACLSWVAFGALWITIKYGEEMRQWVDVGFSNEHNN</sequence>
<dbReference type="GO" id="GO:0022857">
    <property type="term" value="F:transmembrane transporter activity"/>
    <property type="evidence" value="ECO:0007669"/>
    <property type="project" value="InterPro"/>
</dbReference>
<dbReference type="Pfam" id="PF07690">
    <property type="entry name" value="MFS_1"/>
    <property type="match status" value="1"/>
</dbReference>
<gene>
    <name evidence="7" type="ORF">FA15DRAFT_676405</name>
</gene>
<feature type="transmembrane region" description="Helical" evidence="5">
    <location>
        <begin position="295"/>
        <end position="317"/>
    </location>
</feature>
<evidence type="ECO:0000313" key="8">
    <source>
        <dbReference type="Proteomes" id="UP000307440"/>
    </source>
</evidence>
<dbReference type="Proteomes" id="UP000307440">
    <property type="component" value="Unassembled WGS sequence"/>
</dbReference>
<dbReference type="Gene3D" id="1.20.1250.20">
    <property type="entry name" value="MFS general substrate transporter like domains"/>
    <property type="match status" value="1"/>
</dbReference>
<dbReference type="SUPFAM" id="SSF103473">
    <property type="entry name" value="MFS general substrate transporter"/>
    <property type="match status" value="1"/>
</dbReference>
<feature type="domain" description="Major facilitator superfamily (MFS) profile" evidence="6">
    <location>
        <begin position="1"/>
        <end position="383"/>
    </location>
</feature>
<dbReference type="PROSITE" id="PS50850">
    <property type="entry name" value="MFS"/>
    <property type="match status" value="1"/>
</dbReference>
<protein>
    <submittedName>
        <fullName evidence="7">MFS general substrate transporter</fullName>
    </submittedName>
</protein>
<dbReference type="AlphaFoldDB" id="A0A5C3KB79"/>
<dbReference type="InterPro" id="IPR036259">
    <property type="entry name" value="MFS_trans_sf"/>
</dbReference>
<keyword evidence="8" id="KW-1185">Reference proteome</keyword>
<dbReference type="STRING" id="230819.A0A5C3KB79"/>
<organism evidence="7 8">
    <name type="scientific">Coprinopsis marcescibilis</name>
    <name type="common">Agaric fungus</name>
    <name type="synonym">Psathyrella marcescibilis</name>
    <dbReference type="NCBI Taxonomy" id="230819"/>
    <lineage>
        <taxon>Eukaryota</taxon>
        <taxon>Fungi</taxon>
        <taxon>Dikarya</taxon>
        <taxon>Basidiomycota</taxon>
        <taxon>Agaricomycotina</taxon>
        <taxon>Agaricomycetes</taxon>
        <taxon>Agaricomycetidae</taxon>
        <taxon>Agaricales</taxon>
        <taxon>Agaricineae</taxon>
        <taxon>Psathyrellaceae</taxon>
        <taxon>Coprinopsis</taxon>
    </lineage>
</organism>
<feature type="transmembrane region" description="Helical" evidence="5">
    <location>
        <begin position="329"/>
        <end position="350"/>
    </location>
</feature>
<comment type="subcellular location">
    <subcellularLocation>
        <location evidence="1">Membrane</location>
        <topology evidence="1">Multi-pass membrane protein</topology>
    </subcellularLocation>
</comment>
<keyword evidence="3 5" id="KW-1133">Transmembrane helix</keyword>
<dbReference type="InterPro" id="IPR011701">
    <property type="entry name" value="MFS"/>
</dbReference>
<feature type="transmembrane region" description="Helical" evidence="5">
    <location>
        <begin position="181"/>
        <end position="204"/>
    </location>
</feature>
<reference evidence="7 8" key="1">
    <citation type="journal article" date="2019" name="Nat. Ecol. Evol.">
        <title>Megaphylogeny resolves global patterns of mushroom evolution.</title>
        <authorList>
            <person name="Varga T."/>
            <person name="Krizsan K."/>
            <person name="Foldi C."/>
            <person name="Dima B."/>
            <person name="Sanchez-Garcia M."/>
            <person name="Sanchez-Ramirez S."/>
            <person name="Szollosi G.J."/>
            <person name="Szarkandi J.G."/>
            <person name="Papp V."/>
            <person name="Albert L."/>
            <person name="Andreopoulos W."/>
            <person name="Angelini C."/>
            <person name="Antonin V."/>
            <person name="Barry K.W."/>
            <person name="Bougher N.L."/>
            <person name="Buchanan P."/>
            <person name="Buyck B."/>
            <person name="Bense V."/>
            <person name="Catcheside P."/>
            <person name="Chovatia M."/>
            <person name="Cooper J."/>
            <person name="Damon W."/>
            <person name="Desjardin D."/>
            <person name="Finy P."/>
            <person name="Geml J."/>
            <person name="Haridas S."/>
            <person name="Hughes K."/>
            <person name="Justo A."/>
            <person name="Karasinski D."/>
            <person name="Kautmanova I."/>
            <person name="Kiss B."/>
            <person name="Kocsube S."/>
            <person name="Kotiranta H."/>
            <person name="LaButti K.M."/>
            <person name="Lechner B.E."/>
            <person name="Liimatainen K."/>
            <person name="Lipzen A."/>
            <person name="Lukacs Z."/>
            <person name="Mihaltcheva S."/>
            <person name="Morgado L.N."/>
            <person name="Niskanen T."/>
            <person name="Noordeloos M.E."/>
            <person name="Ohm R.A."/>
            <person name="Ortiz-Santana B."/>
            <person name="Ovrebo C."/>
            <person name="Racz N."/>
            <person name="Riley R."/>
            <person name="Savchenko A."/>
            <person name="Shiryaev A."/>
            <person name="Soop K."/>
            <person name="Spirin V."/>
            <person name="Szebenyi C."/>
            <person name="Tomsovsky M."/>
            <person name="Tulloss R.E."/>
            <person name="Uehling J."/>
            <person name="Grigoriev I.V."/>
            <person name="Vagvolgyi C."/>
            <person name="Papp T."/>
            <person name="Martin F.M."/>
            <person name="Miettinen O."/>
            <person name="Hibbett D.S."/>
            <person name="Nagy L.G."/>
        </authorList>
    </citation>
    <scope>NUCLEOTIDE SEQUENCE [LARGE SCALE GENOMIC DNA]</scope>
    <source>
        <strain evidence="7 8">CBS 121175</strain>
    </source>
</reference>
<accession>A0A5C3KB79</accession>
<name>A0A5C3KB79_COPMA</name>
<evidence type="ECO:0000259" key="6">
    <source>
        <dbReference type="PROSITE" id="PS50850"/>
    </source>
</evidence>
<evidence type="ECO:0000256" key="2">
    <source>
        <dbReference type="ARBA" id="ARBA00022692"/>
    </source>
</evidence>
<dbReference type="PANTHER" id="PTHR23502">
    <property type="entry name" value="MAJOR FACILITATOR SUPERFAMILY"/>
    <property type="match status" value="1"/>
</dbReference>
<keyword evidence="4 5" id="KW-0472">Membrane</keyword>
<feature type="transmembrane region" description="Helical" evidence="5">
    <location>
        <begin position="260"/>
        <end position="280"/>
    </location>
</feature>
<evidence type="ECO:0000313" key="7">
    <source>
        <dbReference type="EMBL" id="TFK16997.1"/>
    </source>
</evidence>
<dbReference type="InterPro" id="IPR020846">
    <property type="entry name" value="MFS_dom"/>
</dbReference>
<feature type="transmembrane region" description="Helical" evidence="5">
    <location>
        <begin position="120"/>
        <end position="140"/>
    </location>
</feature>
<dbReference type="GO" id="GO:0005886">
    <property type="term" value="C:plasma membrane"/>
    <property type="evidence" value="ECO:0007669"/>
    <property type="project" value="TreeGrafter"/>
</dbReference>
<evidence type="ECO:0000256" key="5">
    <source>
        <dbReference type="SAM" id="Phobius"/>
    </source>
</evidence>
<evidence type="ECO:0000256" key="1">
    <source>
        <dbReference type="ARBA" id="ARBA00004141"/>
    </source>
</evidence>
<dbReference type="PANTHER" id="PTHR23502:SF64">
    <property type="entry name" value="TRANSPORTER, PUTATIVE (AFU_ORTHOLOGUE AFUA_3G11760)-RELATED"/>
    <property type="match status" value="1"/>
</dbReference>
<feature type="transmembrane region" description="Helical" evidence="5">
    <location>
        <begin position="6"/>
        <end position="26"/>
    </location>
</feature>
<dbReference type="OrthoDB" id="3066029at2759"/>
<evidence type="ECO:0000256" key="3">
    <source>
        <dbReference type="ARBA" id="ARBA00022989"/>
    </source>
</evidence>
<feature type="transmembrane region" description="Helical" evidence="5">
    <location>
        <begin position="89"/>
        <end position="108"/>
    </location>
</feature>
<keyword evidence="2 5" id="KW-0812">Transmembrane</keyword>
<feature type="transmembrane region" description="Helical" evidence="5">
    <location>
        <begin position="356"/>
        <end position="377"/>
    </location>
</feature>
<evidence type="ECO:0000256" key="4">
    <source>
        <dbReference type="ARBA" id="ARBA00023136"/>
    </source>
</evidence>
<proteinExistence type="predicted"/>